<feature type="repeat" description="TPR" evidence="1">
    <location>
        <begin position="150"/>
        <end position="183"/>
    </location>
</feature>
<keyword evidence="1" id="KW-0802">TPR repeat</keyword>
<dbReference type="EMBL" id="CP039381">
    <property type="protein sequence ID" value="QCT07238.1"/>
    <property type="molecule type" value="Genomic_DNA"/>
</dbReference>
<dbReference type="InterPro" id="IPR011990">
    <property type="entry name" value="TPR-like_helical_dom_sf"/>
</dbReference>
<dbReference type="Pfam" id="PF03235">
    <property type="entry name" value="GmrSD_N"/>
    <property type="match status" value="1"/>
</dbReference>
<name>A0A4P8Y203_9FIRM</name>
<accession>A0A4P8Y203</accession>
<dbReference type="PANTHER" id="PTHR35149">
    <property type="entry name" value="SLL5132 PROTEIN"/>
    <property type="match status" value="1"/>
</dbReference>
<dbReference type="PROSITE" id="PS50005">
    <property type="entry name" value="TPR"/>
    <property type="match status" value="1"/>
</dbReference>
<evidence type="ECO:0000313" key="5">
    <source>
        <dbReference type="Proteomes" id="UP000301475"/>
    </source>
</evidence>
<feature type="domain" description="GmrSD restriction endonucleases N-terminal" evidence="3">
    <location>
        <begin position="353"/>
        <end position="538"/>
    </location>
</feature>
<sequence>MDYQEIMRDIASGLTGENEKDIQYLMEQMEKYKDHELGKEIIRACGRLISGMLPEEKVNELANAFEKDNAEIENELDDLFSTLQSGDYNLALGKVEKLVEKAEELISAGMYQNDSVSDYFCFINPMQELLYGYRHRDSKKDIRLSNFPFATIYFFYGNILFELGRYTEANVALEKAKRWNPMDADIAFEYAETYKAMGDIETFLDYTIEIFNFAYKSEDLARCYRNLGYYFIEKKMWQEAIACEDYSLNFDSNTDAAYGELFYIEQTTHLEIKPAPIETMKKFSRKYGFPLEPNEDVVGLAIAYGENSAENGNDEFAKYFLNIAYDLTHFDEVKQLLDELERKDIESKTETLADVLCSSKNFIIPAYQRPYEWGEKEINELTNTIYAKFCDYLENEENVQFLMFGILQFGKIENHSLSIIDGHQRITTFYILKSILAERLGEENNLPKVMNQINNADIVKAINDKSTNYGKNKELLDKFVSGIEKKNLESFQDFINKKILFVSIFVSETASISTLLEIFDSINTTGLKLDVKDIFKIKFCDYICKNSSDKNSTLKKINDAYQQVNSLEENYSVNENVLLDTFRFYLISKTNKSGDCLRMSNNKFFFDEKGFFNSPLPDELVNVDLLKVFEDISACILETQNYLMNTRDKNSGNLINGCSRELLGISGYGNLKNMYFYLVFIQCINGKKIDNTVIDNTVIDNAEQLTKLLWQYCSLYSASYSRIVYRVFTNIKEIYFSENNNPYNNIEEVKDDLIKTLEKENFDFVGFKNVLDKSVFDNRTKNLFLSLSYIDDCKSTNETIYNVKNTIFYSSNQEPKKALDIEHILSHSLYSDNEYVDSLGNLMFLERTINRQLGAKTKNLNEVNKQKDIETKLEFYKKSTLQSVENFLNNYDKSHNIENYIADRNIAKTEFLKNLYGEFYEVIDKKS</sequence>
<keyword evidence="5" id="KW-1185">Reference proteome</keyword>
<reference evidence="4 5" key="1">
    <citation type="submission" date="2019-04" db="EMBL/GenBank/DDBJ databases">
        <authorList>
            <person name="Embree M."/>
            <person name="Gaffney J.R."/>
        </authorList>
    </citation>
    <scope>NUCLEOTIDE SEQUENCE [LARGE SCALE GENOMIC DNA]</scope>
    <source>
        <strain evidence="4 5">JE7A12</strain>
    </source>
</reference>
<keyword evidence="2" id="KW-0175">Coiled coil</keyword>
<dbReference type="InterPro" id="IPR019734">
    <property type="entry name" value="TPR_rpt"/>
</dbReference>
<evidence type="ECO:0000259" key="3">
    <source>
        <dbReference type="Pfam" id="PF03235"/>
    </source>
</evidence>
<dbReference type="InterPro" id="IPR004919">
    <property type="entry name" value="GmrSD_N"/>
</dbReference>
<dbReference type="OrthoDB" id="1998276at2"/>
<dbReference type="PANTHER" id="PTHR35149:SF1">
    <property type="entry name" value="DUF5655 DOMAIN-CONTAINING PROTEIN"/>
    <property type="match status" value="1"/>
</dbReference>
<dbReference type="Gene3D" id="1.25.40.10">
    <property type="entry name" value="Tetratricopeptide repeat domain"/>
    <property type="match status" value="1"/>
</dbReference>
<dbReference type="SUPFAM" id="SSF48452">
    <property type="entry name" value="TPR-like"/>
    <property type="match status" value="1"/>
</dbReference>
<gene>
    <name evidence="4" type="ORF">E5Z56_07640</name>
</gene>
<proteinExistence type="predicted"/>
<feature type="coiled-coil region" evidence="2">
    <location>
        <begin position="55"/>
        <end position="82"/>
    </location>
</feature>
<evidence type="ECO:0000313" key="4">
    <source>
        <dbReference type="EMBL" id="QCT07238.1"/>
    </source>
</evidence>
<evidence type="ECO:0000256" key="1">
    <source>
        <dbReference type="PROSITE-ProRule" id="PRU00339"/>
    </source>
</evidence>
<dbReference type="Proteomes" id="UP000301475">
    <property type="component" value="Chromosome"/>
</dbReference>
<dbReference type="RefSeq" id="WP_138157281.1">
    <property type="nucleotide sequence ID" value="NZ_CP039381.1"/>
</dbReference>
<organism evidence="4 5">
    <name type="scientific">Ruminococcus bovis</name>
    <dbReference type="NCBI Taxonomy" id="2564099"/>
    <lineage>
        <taxon>Bacteria</taxon>
        <taxon>Bacillati</taxon>
        <taxon>Bacillota</taxon>
        <taxon>Clostridia</taxon>
        <taxon>Eubacteriales</taxon>
        <taxon>Oscillospiraceae</taxon>
        <taxon>Ruminococcus</taxon>
    </lineage>
</organism>
<dbReference type="AlphaFoldDB" id="A0A4P8Y203"/>
<evidence type="ECO:0000256" key="2">
    <source>
        <dbReference type="SAM" id="Coils"/>
    </source>
</evidence>
<dbReference type="KEGG" id="ruj:E5Z56_07640"/>
<protein>
    <submittedName>
        <fullName evidence="4">DUF262 domain-containing protein</fullName>
    </submittedName>
</protein>